<dbReference type="NCBIfam" id="NF006870">
    <property type="entry name" value="PRK09364.1"/>
    <property type="match status" value="1"/>
</dbReference>
<dbReference type="RefSeq" id="WP_213403532.1">
    <property type="nucleotide sequence ID" value="NZ_JAGIBT010000002.1"/>
</dbReference>
<evidence type="ECO:0000313" key="10">
    <source>
        <dbReference type="Proteomes" id="UP000680020"/>
    </source>
</evidence>
<evidence type="ECO:0000256" key="3">
    <source>
        <dbReference type="ARBA" id="ARBA00012575"/>
    </source>
</evidence>
<dbReference type="InterPro" id="IPR050105">
    <property type="entry name" value="MoCo_biosynth_MoaA/MoaC"/>
</dbReference>
<feature type="binding site" evidence="7">
    <location>
        <begin position="77"/>
        <end position="79"/>
    </location>
    <ligand>
        <name>substrate</name>
    </ligand>
</feature>
<gene>
    <name evidence="7 9" type="primary">moaC</name>
    <name evidence="9" type="ORF">J7561_03355</name>
</gene>
<comment type="pathway">
    <text evidence="2 7">Cofactor biosynthesis; molybdopterin biosynthesis.</text>
</comment>
<evidence type="ECO:0000256" key="2">
    <source>
        <dbReference type="ARBA" id="ARBA00005046"/>
    </source>
</evidence>
<sequence>MSHNELTHFNQAGEAHMVNVAEKSDTKRIAIAHGKITMNDVAFKALTQGESKKGDVLGIARIAAIQATKQTSLLIPLCHPLPLTHVSVEFELCEGNTLEIIVQTETVGKTGVEMEAITGVSVGLMTVYDMLKAVDKSMVLSQIELLEKIGGKSGHYKLTEK</sequence>
<proteinExistence type="inferred from homology"/>
<evidence type="ECO:0000259" key="8">
    <source>
        <dbReference type="Pfam" id="PF01967"/>
    </source>
</evidence>
<organism evidence="9 10">
    <name type="scientific">Wohlfahrtiimonas chitiniclastica</name>
    <dbReference type="NCBI Taxonomy" id="400946"/>
    <lineage>
        <taxon>Bacteria</taxon>
        <taxon>Pseudomonadati</taxon>
        <taxon>Pseudomonadota</taxon>
        <taxon>Gammaproteobacteria</taxon>
        <taxon>Cardiobacteriales</taxon>
        <taxon>Ignatzschineriaceae</taxon>
        <taxon>Wohlfahrtiimonas</taxon>
    </lineage>
</organism>
<name>A0AB35BYB1_9GAMM</name>
<feature type="domain" description="Molybdopterin cofactor biosynthesis C (MoaC)" evidence="8">
    <location>
        <begin position="17"/>
        <end position="151"/>
    </location>
</feature>
<dbReference type="Pfam" id="PF01967">
    <property type="entry name" value="MoaC"/>
    <property type="match status" value="1"/>
</dbReference>
<comment type="caution">
    <text evidence="9">The sequence shown here is derived from an EMBL/GenBank/DDBJ whole genome shotgun (WGS) entry which is preliminary data.</text>
</comment>
<dbReference type="CDD" id="cd01420">
    <property type="entry name" value="MoaC_PE"/>
    <property type="match status" value="1"/>
</dbReference>
<dbReference type="InterPro" id="IPR036522">
    <property type="entry name" value="MoaC_sf"/>
</dbReference>
<feature type="binding site" evidence="7">
    <location>
        <begin position="114"/>
        <end position="115"/>
    </location>
    <ligand>
        <name>substrate</name>
    </ligand>
</feature>
<dbReference type="NCBIfam" id="TIGR00581">
    <property type="entry name" value="moaC"/>
    <property type="match status" value="1"/>
</dbReference>
<comment type="similarity">
    <text evidence="7">Belongs to the MoaC family.</text>
</comment>
<dbReference type="GO" id="GO:0006777">
    <property type="term" value="P:Mo-molybdopterin cofactor biosynthetic process"/>
    <property type="evidence" value="ECO:0007669"/>
    <property type="project" value="UniProtKB-UniRule"/>
</dbReference>
<dbReference type="Gene3D" id="3.30.70.640">
    <property type="entry name" value="Molybdopterin cofactor biosynthesis C (MoaC) domain"/>
    <property type="match status" value="1"/>
</dbReference>
<dbReference type="AlphaFoldDB" id="A0AB35BYB1"/>
<reference evidence="9" key="1">
    <citation type="submission" date="2021-03" db="EMBL/GenBank/DDBJ databases">
        <title>Identification and antibiotic profiling of Wohlfahrtiimonas chitiniclastica, an underestimated human pathogen.</title>
        <authorList>
            <person name="Kopf A."/>
            <person name="Bunk B."/>
            <person name="Coldewey S."/>
            <person name="Gunzer F."/>
            <person name="Riedel T."/>
            <person name="Schroettner P."/>
        </authorList>
    </citation>
    <scope>NUCLEOTIDE SEQUENCE</scope>
    <source>
        <strain evidence="9">DSM 100917</strain>
    </source>
</reference>
<evidence type="ECO:0000256" key="1">
    <source>
        <dbReference type="ARBA" id="ARBA00001637"/>
    </source>
</evidence>
<dbReference type="EMBL" id="JAGIBU010000002">
    <property type="protein sequence ID" value="MBS7824240.1"/>
    <property type="molecule type" value="Genomic_DNA"/>
</dbReference>
<dbReference type="SUPFAM" id="SSF55040">
    <property type="entry name" value="Molybdenum cofactor biosynthesis protein C, MoaC"/>
    <property type="match status" value="1"/>
</dbReference>
<evidence type="ECO:0000256" key="5">
    <source>
        <dbReference type="ARBA" id="ARBA00023239"/>
    </source>
</evidence>
<feature type="active site" evidence="7">
    <location>
        <position position="129"/>
    </location>
</feature>
<accession>A0AB35BYB1</accession>
<protein>
    <recommendedName>
        <fullName evidence="3 7">Cyclic pyranopterin monophosphate synthase</fullName>
        <ecNumber evidence="3 7">4.6.1.17</ecNumber>
    </recommendedName>
    <alternativeName>
        <fullName evidence="7">Molybdenum cofactor biosynthesis protein C</fullName>
    </alternativeName>
</protein>
<dbReference type="PANTHER" id="PTHR22960">
    <property type="entry name" value="MOLYBDOPTERIN COFACTOR SYNTHESIS PROTEIN A"/>
    <property type="match status" value="1"/>
</dbReference>
<evidence type="ECO:0000256" key="6">
    <source>
        <dbReference type="ARBA" id="ARBA00055087"/>
    </source>
</evidence>
<keyword evidence="5 7" id="KW-0456">Lyase</keyword>
<dbReference type="Proteomes" id="UP000680020">
    <property type="component" value="Unassembled WGS sequence"/>
</dbReference>
<comment type="catalytic activity">
    <reaction evidence="1 7">
        <text>(8S)-3',8-cyclo-7,8-dihydroguanosine 5'-triphosphate = cyclic pyranopterin phosphate + diphosphate</text>
        <dbReference type="Rhea" id="RHEA:49580"/>
        <dbReference type="ChEBI" id="CHEBI:33019"/>
        <dbReference type="ChEBI" id="CHEBI:59648"/>
        <dbReference type="ChEBI" id="CHEBI:131766"/>
        <dbReference type="EC" id="4.6.1.17"/>
    </reaction>
</comment>
<evidence type="ECO:0000256" key="7">
    <source>
        <dbReference type="HAMAP-Rule" id="MF_01224"/>
    </source>
</evidence>
<comment type="function">
    <text evidence="6 7">Catalyzes the conversion of (8S)-3',8-cyclo-7,8-dihydroguanosine 5'-triphosphate to cyclic pyranopterin monophosphate (cPMP).</text>
</comment>
<dbReference type="InterPro" id="IPR023045">
    <property type="entry name" value="MoaC"/>
</dbReference>
<dbReference type="GO" id="GO:0061799">
    <property type="term" value="F:cyclic pyranopterin monophosphate synthase activity"/>
    <property type="evidence" value="ECO:0007669"/>
    <property type="project" value="UniProtKB-UniRule"/>
</dbReference>
<dbReference type="InterPro" id="IPR002820">
    <property type="entry name" value="Mopterin_CF_biosynth-C_dom"/>
</dbReference>
<dbReference type="HAMAP" id="MF_01224_B">
    <property type="entry name" value="MoaC_B"/>
    <property type="match status" value="1"/>
</dbReference>
<keyword evidence="4 7" id="KW-0501">Molybdenum cofactor biosynthesis</keyword>
<evidence type="ECO:0000313" key="9">
    <source>
        <dbReference type="EMBL" id="MBS7824240.1"/>
    </source>
</evidence>
<dbReference type="EC" id="4.6.1.17" evidence="3 7"/>
<evidence type="ECO:0000256" key="4">
    <source>
        <dbReference type="ARBA" id="ARBA00023150"/>
    </source>
</evidence>
<dbReference type="InterPro" id="IPR047594">
    <property type="entry name" value="MoaC_bact/euk"/>
</dbReference>
<comment type="subunit">
    <text evidence="7">Homohexamer; trimer of dimers.</text>
</comment>